<keyword evidence="1" id="KW-0732">Signal</keyword>
<organism evidence="3 4">
    <name type="scientific">Sediminihabitans luteus</name>
    <dbReference type="NCBI Taxonomy" id="1138585"/>
    <lineage>
        <taxon>Bacteria</taxon>
        <taxon>Bacillati</taxon>
        <taxon>Actinomycetota</taxon>
        <taxon>Actinomycetes</taxon>
        <taxon>Micrococcales</taxon>
        <taxon>Cellulomonadaceae</taxon>
        <taxon>Sediminihabitans</taxon>
    </lineage>
</organism>
<dbReference type="Gene3D" id="2.30.30.40">
    <property type="entry name" value="SH3 Domains"/>
    <property type="match status" value="1"/>
</dbReference>
<dbReference type="AlphaFoldDB" id="A0A2M9D0U3"/>
<protein>
    <submittedName>
        <fullName evidence="3">SH3 domain-containing protein</fullName>
    </submittedName>
</protein>
<evidence type="ECO:0000313" key="4">
    <source>
        <dbReference type="Proteomes" id="UP000231693"/>
    </source>
</evidence>
<dbReference type="InterPro" id="IPR011055">
    <property type="entry name" value="Dup_hybrid_motif"/>
</dbReference>
<dbReference type="GO" id="GO:0004222">
    <property type="term" value="F:metalloendopeptidase activity"/>
    <property type="evidence" value="ECO:0007669"/>
    <property type="project" value="TreeGrafter"/>
</dbReference>
<dbReference type="Gene3D" id="2.70.70.10">
    <property type="entry name" value="Glucose Permease (Domain IIA)"/>
    <property type="match status" value="1"/>
</dbReference>
<reference evidence="3 4" key="1">
    <citation type="submission" date="2017-11" db="EMBL/GenBank/DDBJ databases">
        <title>Genomic Encyclopedia of Archaeal and Bacterial Type Strains, Phase II (KMG-II): From Individual Species to Whole Genera.</title>
        <authorList>
            <person name="Goeker M."/>
        </authorList>
    </citation>
    <scope>NUCLEOTIDE SEQUENCE [LARGE SCALE GENOMIC DNA]</scope>
    <source>
        <strain evidence="3 4">DSM 25478</strain>
    </source>
</reference>
<sequence length="323" mass="34061">MPSSRRWLAALLPLLVLAASLVGAAPASAATVPGVLPLKAETFYTSSMYGPRCLPVAGASAQHLGIDLEAQRGAPIYASVGGTVTAAVNPKGGNAGYVVVRTTVASTTYYVAYVHMDSATKYVSTGQRVAKGQRIALVGSSGPATSPHLHVEVWKGAFHGTGTTVDPVRWFTLRGVSIAKGAIFDQRVRETSCTYYASTSLNVRSGPSTGYKVLRTVSRGTAMRSTPGRLTNGFVPVTIGSTKGWVSSSYVLADKPGTSTAAPRYTTLRASSVWIGPSSGYRKVRKIPKGATISTVYARIGNYTDVQYGSTRGFVWTANLQRK</sequence>
<evidence type="ECO:0000259" key="2">
    <source>
        <dbReference type="PROSITE" id="PS51781"/>
    </source>
</evidence>
<dbReference type="PANTHER" id="PTHR21666">
    <property type="entry name" value="PEPTIDASE-RELATED"/>
    <property type="match status" value="1"/>
</dbReference>
<dbReference type="InterPro" id="IPR003646">
    <property type="entry name" value="SH3-like_bac-type"/>
</dbReference>
<keyword evidence="4" id="KW-1185">Reference proteome</keyword>
<evidence type="ECO:0000256" key="1">
    <source>
        <dbReference type="SAM" id="SignalP"/>
    </source>
</evidence>
<dbReference type="PANTHER" id="PTHR21666:SF270">
    <property type="entry name" value="MUREIN HYDROLASE ACTIVATOR ENVC"/>
    <property type="match status" value="1"/>
</dbReference>
<feature type="domain" description="SH3b" evidence="2">
    <location>
        <begin position="190"/>
        <end position="255"/>
    </location>
</feature>
<dbReference type="InterPro" id="IPR050570">
    <property type="entry name" value="Cell_wall_metabolism_enzyme"/>
</dbReference>
<gene>
    <name evidence="3" type="ORF">CLV28_1038</name>
</gene>
<feature type="chain" id="PRO_5014902809" evidence="1">
    <location>
        <begin position="30"/>
        <end position="323"/>
    </location>
</feature>
<evidence type="ECO:0000313" key="3">
    <source>
        <dbReference type="EMBL" id="PJJ77812.1"/>
    </source>
</evidence>
<dbReference type="EMBL" id="PGFE01000001">
    <property type="protein sequence ID" value="PJJ77812.1"/>
    <property type="molecule type" value="Genomic_DNA"/>
</dbReference>
<name>A0A2M9D0U3_9CELL</name>
<accession>A0A2M9D0U3</accession>
<dbReference type="RefSeq" id="WP_100422124.1">
    <property type="nucleotide sequence ID" value="NZ_BOOX01000010.1"/>
</dbReference>
<dbReference type="PROSITE" id="PS51781">
    <property type="entry name" value="SH3B"/>
    <property type="match status" value="1"/>
</dbReference>
<dbReference type="Pfam" id="PF01551">
    <property type="entry name" value="Peptidase_M23"/>
    <property type="match status" value="1"/>
</dbReference>
<dbReference type="Pfam" id="PF08239">
    <property type="entry name" value="SH3_3"/>
    <property type="match status" value="1"/>
</dbReference>
<dbReference type="InterPro" id="IPR016047">
    <property type="entry name" value="M23ase_b-sheet_dom"/>
</dbReference>
<feature type="signal peptide" evidence="1">
    <location>
        <begin position="1"/>
        <end position="29"/>
    </location>
</feature>
<dbReference type="CDD" id="cd12797">
    <property type="entry name" value="M23_peptidase"/>
    <property type="match status" value="1"/>
</dbReference>
<proteinExistence type="predicted"/>
<dbReference type="Proteomes" id="UP000231693">
    <property type="component" value="Unassembled WGS sequence"/>
</dbReference>
<dbReference type="OrthoDB" id="1099523at2"/>
<comment type="caution">
    <text evidence="3">The sequence shown here is derived from an EMBL/GenBank/DDBJ whole genome shotgun (WGS) entry which is preliminary data.</text>
</comment>
<dbReference type="SUPFAM" id="SSF51261">
    <property type="entry name" value="Duplicated hybrid motif"/>
    <property type="match status" value="1"/>
</dbReference>